<dbReference type="InterPro" id="IPR001995">
    <property type="entry name" value="Peptidase_A2_cat"/>
</dbReference>
<name>A0A523UVX3_UNCT6</name>
<sequence>MFDEYEGNGDTLKIIGYFNSDGSPFLDIIVLRRNGGHPRRIAFLIDTGTPRTVISERDVAKLGIDFAQMEKMNADMLGIGGFTQIYKLNDLTFSFITEGGEHQQDIDEVLVNKHDQLPEKYKKQIPSLLGRDVMGAYALVLDGRKDLVLLSDEWSMGDAQ</sequence>
<dbReference type="PROSITE" id="PS50175">
    <property type="entry name" value="ASP_PROT_RETROV"/>
    <property type="match status" value="1"/>
</dbReference>
<dbReference type="AlphaFoldDB" id="A0A523UVX3"/>
<evidence type="ECO:0000259" key="2">
    <source>
        <dbReference type="PROSITE" id="PS50175"/>
    </source>
</evidence>
<feature type="domain" description="Peptidase A2" evidence="2">
    <location>
        <begin position="41"/>
        <end position="133"/>
    </location>
</feature>
<comment type="caution">
    <text evidence="3">The sequence shown here is derived from an EMBL/GenBank/DDBJ whole genome shotgun (WGS) entry which is preliminary data.</text>
</comment>
<dbReference type="SUPFAM" id="SSF50630">
    <property type="entry name" value="Acid proteases"/>
    <property type="match status" value="1"/>
</dbReference>
<accession>A0A523UVX3</accession>
<dbReference type="GO" id="GO:0006508">
    <property type="term" value="P:proteolysis"/>
    <property type="evidence" value="ECO:0007669"/>
    <property type="project" value="InterPro"/>
</dbReference>
<proteinExistence type="predicted"/>
<keyword evidence="1" id="KW-0378">Hydrolase</keyword>
<organism evidence="3 4">
    <name type="scientific">candidate division TA06 bacterium</name>
    <dbReference type="NCBI Taxonomy" id="2250710"/>
    <lineage>
        <taxon>Bacteria</taxon>
        <taxon>Bacteria division TA06</taxon>
    </lineage>
</organism>
<evidence type="ECO:0000313" key="4">
    <source>
        <dbReference type="Proteomes" id="UP000315525"/>
    </source>
</evidence>
<dbReference type="Gene3D" id="2.40.70.10">
    <property type="entry name" value="Acid Proteases"/>
    <property type="match status" value="1"/>
</dbReference>
<evidence type="ECO:0000256" key="1">
    <source>
        <dbReference type="ARBA" id="ARBA00022801"/>
    </source>
</evidence>
<dbReference type="Pfam" id="PF13650">
    <property type="entry name" value="Asp_protease_2"/>
    <property type="match status" value="1"/>
</dbReference>
<reference evidence="3 4" key="1">
    <citation type="submission" date="2019-03" db="EMBL/GenBank/DDBJ databases">
        <title>Metabolic potential of uncultured bacteria and archaea associated with petroleum seepage in deep-sea sediments.</title>
        <authorList>
            <person name="Dong X."/>
            <person name="Hubert C."/>
        </authorList>
    </citation>
    <scope>NUCLEOTIDE SEQUENCE [LARGE SCALE GENOMIC DNA]</scope>
    <source>
        <strain evidence="3">E44_bin18</strain>
    </source>
</reference>
<dbReference type="GO" id="GO:0004190">
    <property type="term" value="F:aspartic-type endopeptidase activity"/>
    <property type="evidence" value="ECO:0007669"/>
    <property type="project" value="InterPro"/>
</dbReference>
<gene>
    <name evidence="3" type="ORF">E3J62_03635</name>
</gene>
<protein>
    <recommendedName>
        <fullName evidence="2">Peptidase A2 domain-containing protein</fullName>
    </recommendedName>
</protein>
<dbReference type="EMBL" id="SOJN01000046">
    <property type="protein sequence ID" value="TET46703.1"/>
    <property type="molecule type" value="Genomic_DNA"/>
</dbReference>
<dbReference type="Proteomes" id="UP000315525">
    <property type="component" value="Unassembled WGS sequence"/>
</dbReference>
<dbReference type="InterPro" id="IPR021109">
    <property type="entry name" value="Peptidase_aspartic_dom_sf"/>
</dbReference>
<evidence type="ECO:0000313" key="3">
    <source>
        <dbReference type="EMBL" id="TET46703.1"/>
    </source>
</evidence>